<keyword evidence="2" id="KW-0378">Hydrolase</keyword>
<dbReference type="RefSeq" id="WP_139229169.1">
    <property type="nucleotide sequence ID" value="NZ_FOKK01000031.1"/>
</dbReference>
<gene>
    <name evidence="5" type="ORF">SAMN04489723_13113</name>
</gene>
<comment type="similarity">
    <text evidence="1">Belongs to the 'GDXG' lipolytic enzyme family.</text>
</comment>
<protein>
    <submittedName>
        <fullName evidence="5">Acetyl esterase/lipase</fullName>
    </submittedName>
</protein>
<dbReference type="Pfam" id="PF13472">
    <property type="entry name" value="Lipase_GDSL_2"/>
    <property type="match status" value="1"/>
</dbReference>
<evidence type="ECO:0000313" key="5">
    <source>
        <dbReference type="EMBL" id="SFB60933.1"/>
    </source>
</evidence>
<organism evidence="5 6">
    <name type="scientific">Algoriphagus aquimarinus</name>
    <dbReference type="NCBI Taxonomy" id="237018"/>
    <lineage>
        <taxon>Bacteria</taxon>
        <taxon>Pseudomonadati</taxon>
        <taxon>Bacteroidota</taxon>
        <taxon>Cytophagia</taxon>
        <taxon>Cytophagales</taxon>
        <taxon>Cyclobacteriaceae</taxon>
        <taxon>Algoriphagus</taxon>
    </lineage>
</organism>
<dbReference type="Pfam" id="PF20434">
    <property type="entry name" value="BD-FAE"/>
    <property type="match status" value="1"/>
</dbReference>
<dbReference type="SUPFAM" id="SSF53474">
    <property type="entry name" value="alpha/beta-Hydrolases"/>
    <property type="match status" value="1"/>
</dbReference>
<dbReference type="InterPro" id="IPR049492">
    <property type="entry name" value="BD-FAE-like_dom"/>
</dbReference>
<dbReference type="GO" id="GO:0004806">
    <property type="term" value="F:triacylglycerol lipase activity"/>
    <property type="evidence" value="ECO:0007669"/>
    <property type="project" value="TreeGrafter"/>
</dbReference>
<sequence>MIHHFIASKYVLRLALIVSVLLLVSQYSMAQKVQVGQQKKYTLLGLGDSITEGGNDFSSYLYPLWEKLFVAGYQVEFIGPNQAQTSIGGIAHAGYSGKNAEFLGDNIDSIYSKYPADIVLLHAGHNHFAEEKPIEGIIAAQKSIVEKIKLINPDARILLTTVVESGKLPKYSYIPELNSGLEQLVSELRKAYDGIYLVDQARKFDWQEDTITDMVHPNDSGAKKMADVWFEKLQKVLDKPFEAFDPKIVSYKNTDKETLKLHIFEPSKKFRNEKKACIVYFFGGGWKVGTALQFYREAAYFASKGIVAITADYRTEFDNGTTVFESVSDAKSAIRWIRANADKYGIDPDRIAAAGASAGGHLAAATGTITGFEESNEDHSISSKSNLNLLYYPVLDNGPDGYGSTEMKTRYKEISPLHNVNVDTPPTLILLGTEDPYLSERKAEEYMNALQNFGIDGELKLYQGAAHPIFLYRKGYSAIYFQMLQDSEDFLERHGYMKGVSKKL</sequence>
<dbReference type="Gene3D" id="3.40.50.1110">
    <property type="entry name" value="SGNH hydrolase"/>
    <property type="match status" value="1"/>
</dbReference>
<dbReference type="SUPFAM" id="SSF52266">
    <property type="entry name" value="SGNH hydrolase"/>
    <property type="match status" value="1"/>
</dbReference>
<dbReference type="InterPro" id="IPR029058">
    <property type="entry name" value="AB_hydrolase_fold"/>
</dbReference>
<name>A0A1I1CKF4_9BACT</name>
<dbReference type="PANTHER" id="PTHR48081">
    <property type="entry name" value="AB HYDROLASE SUPERFAMILY PROTEIN C4A8.06C"/>
    <property type="match status" value="1"/>
</dbReference>
<dbReference type="Proteomes" id="UP000198790">
    <property type="component" value="Unassembled WGS sequence"/>
</dbReference>
<accession>A0A1I1CKF4</accession>
<dbReference type="InterPro" id="IPR050300">
    <property type="entry name" value="GDXG_lipolytic_enzyme"/>
</dbReference>
<dbReference type="OrthoDB" id="9777975at2"/>
<dbReference type="InterPro" id="IPR013830">
    <property type="entry name" value="SGNH_hydro"/>
</dbReference>
<evidence type="ECO:0000256" key="1">
    <source>
        <dbReference type="ARBA" id="ARBA00010515"/>
    </source>
</evidence>
<dbReference type="PANTHER" id="PTHR48081:SF30">
    <property type="entry name" value="ACETYL-HYDROLASE LIPR-RELATED"/>
    <property type="match status" value="1"/>
</dbReference>
<evidence type="ECO:0000313" key="6">
    <source>
        <dbReference type="Proteomes" id="UP000198790"/>
    </source>
</evidence>
<dbReference type="Gene3D" id="3.40.50.1820">
    <property type="entry name" value="alpha/beta hydrolase"/>
    <property type="match status" value="1"/>
</dbReference>
<dbReference type="STRING" id="237018.SAMN04489723_13113"/>
<dbReference type="InterPro" id="IPR036514">
    <property type="entry name" value="SGNH_hydro_sf"/>
</dbReference>
<dbReference type="AlphaFoldDB" id="A0A1I1CKF4"/>
<reference evidence="5 6" key="1">
    <citation type="submission" date="2016-10" db="EMBL/GenBank/DDBJ databases">
        <authorList>
            <person name="de Groot N.N."/>
        </authorList>
    </citation>
    <scope>NUCLEOTIDE SEQUENCE [LARGE SCALE GENOMIC DNA]</scope>
    <source>
        <strain evidence="5 6">DSM 23399</strain>
    </source>
</reference>
<feature type="domain" description="SGNH hydrolase-type esterase" evidence="3">
    <location>
        <begin position="46"/>
        <end position="223"/>
    </location>
</feature>
<feature type="domain" description="BD-FAE-like" evidence="4">
    <location>
        <begin position="263"/>
        <end position="383"/>
    </location>
</feature>
<proteinExistence type="inferred from homology"/>
<evidence type="ECO:0000259" key="3">
    <source>
        <dbReference type="Pfam" id="PF13472"/>
    </source>
</evidence>
<dbReference type="EMBL" id="FOKK01000031">
    <property type="protein sequence ID" value="SFB60933.1"/>
    <property type="molecule type" value="Genomic_DNA"/>
</dbReference>
<keyword evidence="6" id="KW-1185">Reference proteome</keyword>
<evidence type="ECO:0000259" key="4">
    <source>
        <dbReference type="Pfam" id="PF20434"/>
    </source>
</evidence>
<evidence type="ECO:0000256" key="2">
    <source>
        <dbReference type="ARBA" id="ARBA00022801"/>
    </source>
</evidence>